<dbReference type="NCBIfam" id="TIGR02602">
    <property type="entry name" value="8TM_EpsH"/>
    <property type="match status" value="1"/>
</dbReference>
<dbReference type="NCBIfam" id="TIGR02914">
    <property type="entry name" value="EpsI_fam"/>
    <property type="match status" value="1"/>
</dbReference>
<dbReference type="Proteomes" id="UP000034228">
    <property type="component" value="Unassembled WGS sequence"/>
</dbReference>
<sequence>MSIMADFKLPALRHNTRPYLLSLAALLLVWLLAFADTLHSMLTIWLRSDTYAHGVLILPISLFLIWRKRQHIRQTPLSPGYLALPLLFGLVLTWYFAYAVAVNVVSQLAVVLMLPLIVWLSCGWQLVKLLRFPLLYLLFAVPMGENLVPWLQNITADITVFALQLSQIPVYRDGLYLSTPTGLFLVAEACSGIRYLIASVALGTLYAYLTYTSRVKQAIFCLAAIIVPILANGLRAYGIVLIASLTDMKHAVGVDHLIYGWLFFGFIIFIMFYVGSFFADKQPPANAPGIAEKHNNVAPGTASAIGGVTIMLLPLLINLLLPPLAQQPYYNLVKLEQSLSPANANSALPQFTDSSAQLAGLWQANQVDILFYSAFYQHIDDKKLVSWHNQPYQSAMWTAANTQRRQFELSANRFSLQEVDLRAVNGQKRLLWYWYGSGEYWSANPYLITALQALGKVFHFNQHGSFYALTVYYDDDIEQARSLLNDALSQHYKLIVSANSAAQAELSLANRSPEP</sequence>
<feature type="transmembrane region" description="Helical" evidence="8">
    <location>
        <begin position="193"/>
        <end position="211"/>
    </location>
</feature>
<proteinExistence type="predicted"/>
<feature type="transmembrane region" description="Helical" evidence="8">
    <location>
        <begin position="258"/>
        <end position="279"/>
    </location>
</feature>
<evidence type="ECO:0000256" key="6">
    <source>
        <dbReference type="ARBA" id="ARBA00022989"/>
    </source>
</evidence>
<keyword evidence="11" id="KW-1185">Reference proteome</keyword>
<dbReference type="Pfam" id="PF11984">
    <property type="entry name" value="DUF3485"/>
    <property type="match status" value="1"/>
</dbReference>
<feature type="transmembrane region" description="Helical" evidence="8">
    <location>
        <begin position="79"/>
        <end position="98"/>
    </location>
</feature>
<dbReference type="EMBL" id="LAHO01000002">
    <property type="protein sequence ID" value="KKO46875.1"/>
    <property type="molecule type" value="Genomic_DNA"/>
</dbReference>
<dbReference type="InterPro" id="IPR014263">
    <property type="entry name" value="Methanolan_biosynth_EpsI"/>
</dbReference>
<accession>A0A0M2VB74</accession>
<feature type="transmembrane region" description="Helical" evidence="8">
    <location>
        <begin position="300"/>
        <end position="321"/>
    </location>
</feature>
<feature type="domain" description="Methanolan biosynthesis EpsI" evidence="9">
    <location>
        <begin position="346"/>
        <end position="495"/>
    </location>
</feature>
<dbReference type="InterPro" id="IPR013426">
    <property type="entry name" value="EpsH-like"/>
</dbReference>
<evidence type="ECO:0000256" key="7">
    <source>
        <dbReference type="ARBA" id="ARBA00023136"/>
    </source>
</evidence>
<reference evidence="10 11" key="1">
    <citation type="submission" date="2015-03" db="EMBL/GenBank/DDBJ databases">
        <title>Draft genome sequences of two protease-producing strains of Arsukibacterium isolated from two cold and alkaline environments.</title>
        <authorList>
            <person name="Lylloff J.E."/>
            <person name="Skov L.B."/>
            <person name="Jepsen M."/>
            <person name="Hallin P.F."/>
            <person name="Sorensen S.J."/>
            <person name="Stougaard P."/>
            <person name="Glaring M.A."/>
        </authorList>
    </citation>
    <scope>NUCLEOTIDE SEQUENCE [LARGE SCALE GENOMIC DNA]</scope>
    <source>
        <strain evidence="10 11">GCM72</strain>
    </source>
</reference>
<protein>
    <submittedName>
        <fullName evidence="10">Exosortase</fullName>
    </submittedName>
</protein>
<dbReference type="AlphaFoldDB" id="A0A0M2VB74"/>
<dbReference type="STRING" id="336831.WG68_02750"/>
<name>A0A0M2VB74_9GAMM</name>
<dbReference type="InterPro" id="IPR017540">
    <property type="entry name" value="Exosortase-1"/>
</dbReference>
<evidence type="ECO:0000256" key="1">
    <source>
        <dbReference type="ARBA" id="ARBA00004651"/>
    </source>
</evidence>
<keyword evidence="5" id="KW-0378">Hydrolase</keyword>
<evidence type="ECO:0000256" key="2">
    <source>
        <dbReference type="ARBA" id="ARBA00022475"/>
    </source>
</evidence>
<evidence type="ECO:0000313" key="10">
    <source>
        <dbReference type="EMBL" id="KKO46875.1"/>
    </source>
</evidence>
<keyword evidence="2" id="KW-1003">Cell membrane</keyword>
<keyword evidence="4 8" id="KW-0812">Transmembrane</keyword>
<feature type="transmembrane region" description="Helical" evidence="8">
    <location>
        <begin position="134"/>
        <end position="151"/>
    </location>
</feature>
<comment type="caution">
    <text evidence="10">The sequence shown here is derived from an EMBL/GenBank/DDBJ whole genome shotgun (WGS) entry which is preliminary data.</text>
</comment>
<evidence type="ECO:0000256" key="5">
    <source>
        <dbReference type="ARBA" id="ARBA00022801"/>
    </source>
</evidence>
<feature type="transmembrane region" description="Helical" evidence="8">
    <location>
        <begin position="51"/>
        <end position="67"/>
    </location>
</feature>
<dbReference type="Pfam" id="PF09721">
    <property type="entry name" value="Exosortase_EpsH"/>
    <property type="match status" value="1"/>
</dbReference>
<dbReference type="InterPro" id="IPR019127">
    <property type="entry name" value="Exosortase"/>
</dbReference>
<keyword evidence="7 8" id="KW-0472">Membrane</keyword>
<dbReference type="NCBIfam" id="TIGR04178">
    <property type="entry name" value="exo_archaeo"/>
    <property type="match status" value="1"/>
</dbReference>
<dbReference type="GO" id="GO:0006508">
    <property type="term" value="P:proteolysis"/>
    <property type="evidence" value="ECO:0007669"/>
    <property type="project" value="UniProtKB-KW"/>
</dbReference>
<evidence type="ECO:0000259" key="9">
    <source>
        <dbReference type="Pfam" id="PF11984"/>
    </source>
</evidence>
<organism evidence="10 11">
    <name type="scientific">Arsukibacterium ikkense</name>
    <dbReference type="NCBI Taxonomy" id="336831"/>
    <lineage>
        <taxon>Bacteria</taxon>
        <taxon>Pseudomonadati</taxon>
        <taxon>Pseudomonadota</taxon>
        <taxon>Gammaproteobacteria</taxon>
        <taxon>Chromatiales</taxon>
        <taxon>Chromatiaceae</taxon>
        <taxon>Arsukibacterium</taxon>
    </lineage>
</organism>
<keyword evidence="6 8" id="KW-1133">Transmembrane helix</keyword>
<feature type="transmembrane region" description="Helical" evidence="8">
    <location>
        <begin position="218"/>
        <end position="246"/>
    </location>
</feature>
<evidence type="ECO:0000313" key="11">
    <source>
        <dbReference type="Proteomes" id="UP000034228"/>
    </source>
</evidence>
<evidence type="ECO:0000256" key="4">
    <source>
        <dbReference type="ARBA" id="ARBA00022692"/>
    </source>
</evidence>
<dbReference type="GO" id="GO:0005886">
    <property type="term" value="C:plasma membrane"/>
    <property type="evidence" value="ECO:0007669"/>
    <property type="project" value="UniProtKB-SubCell"/>
</dbReference>
<evidence type="ECO:0000256" key="8">
    <source>
        <dbReference type="SAM" id="Phobius"/>
    </source>
</evidence>
<dbReference type="NCBIfam" id="TIGR03109">
    <property type="entry name" value="exosort_XrtA"/>
    <property type="match status" value="1"/>
</dbReference>
<evidence type="ECO:0000256" key="3">
    <source>
        <dbReference type="ARBA" id="ARBA00022670"/>
    </source>
</evidence>
<dbReference type="GO" id="GO:0008233">
    <property type="term" value="F:peptidase activity"/>
    <property type="evidence" value="ECO:0007669"/>
    <property type="project" value="UniProtKB-KW"/>
</dbReference>
<dbReference type="InterPro" id="IPR026392">
    <property type="entry name" value="Exo/Archaeosortase_dom"/>
</dbReference>
<comment type="subcellular location">
    <subcellularLocation>
        <location evidence="1">Cell membrane</location>
        <topology evidence="1">Multi-pass membrane protein</topology>
    </subcellularLocation>
</comment>
<keyword evidence="3" id="KW-0645">Protease</keyword>
<dbReference type="PATRIC" id="fig|336831.14.peg.3706"/>
<gene>
    <name evidence="10" type="ORF">WG68_02750</name>
</gene>
<feature type="transmembrane region" description="Helical" evidence="8">
    <location>
        <begin position="104"/>
        <end position="127"/>
    </location>
</feature>